<organism evidence="2 3">
    <name type="scientific">Mitosporidium daphniae</name>
    <dbReference type="NCBI Taxonomy" id="1485682"/>
    <lineage>
        <taxon>Eukaryota</taxon>
        <taxon>Fungi</taxon>
        <taxon>Fungi incertae sedis</taxon>
        <taxon>Microsporidia</taxon>
        <taxon>Mitosporidium</taxon>
    </lineage>
</organism>
<sequence>MQDQLSEKYAIQKNIRSFFKSFLPLFSSKDSPVFFEILQKLSPLMNRLLDELIATEASEDNNFYIISMLMVCLTSVVFPEQQITPIITRMKEKTFLLQFKKKCSHIFRNQAFFREFFDCIVSTKGQFVVLIFPAVFHSVVEIIRDNLPLTPFSFGRDLLEERCFLRMNSPFSLYCQAEDSMFSKAFKVLFSAISCISIEPACLETFFQLIADAIKKICFETCSTAFFQFKSISSQLELAARPLNGSLLAQFCQYLNSFYSSFIISYLFLRSLHLALQEYFLSMSSDENSRLLFEDPAAYSPFSSLKFGLQKIENLLLLEQYHVLKHFCPKSLLTNVGMLEPKLLDFAEIIFNNIEIIDLSSLDDNTLQSINYIEVVDQLKGQLRNSKSVIDQLSSELDKKTVNMVSLEQNLIEHQSLVCNLSAQNEASANLLEENSILISDLRSELKQKELMIGSSDVELAGLEEKVCSLQSLNRDLVEELEKIISAKECLGNELEKIVSEKECLGNQLEKVVSEKQFLINQFEAEKNNLLNEFTLKLEEKSAFISNLEKELERSICENRALTSQHEAHLEAFLSEKSSNENLFSVEIGQISSECDDLKVKISHLERKVLLKEEAIVELKALDESHQSECDDQKIKLLELEKTAATFEEKANELQNLLEKEREITGMIQGIAAKICSK</sequence>
<dbReference type="OrthoDB" id="6351470at2759"/>
<keyword evidence="1" id="KW-0175">Coiled coil</keyword>
<dbReference type="RefSeq" id="XP_013236693.1">
    <property type="nucleotide sequence ID" value="XM_013381239.1"/>
</dbReference>
<dbReference type="VEuPathDB" id="MicrosporidiaDB:DI09_7p450"/>
<keyword evidence="3" id="KW-1185">Reference proteome</keyword>
<proteinExistence type="predicted"/>
<gene>
    <name evidence="2" type="ORF">DI09_7p450</name>
</gene>
<dbReference type="GeneID" id="25260876"/>
<dbReference type="HOGENOM" id="CLU_405476_0_0_1"/>
<accession>A0A098VRA2</accession>
<dbReference type="AlphaFoldDB" id="A0A098VRA2"/>
<feature type="coiled-coil region" evidence="1">
    <location>
        <begin position="376"/>
        <end position="410"/>
    </location>
</feature>
<name>A0A098VRA2_9MICR</name>
<comment type="caution">
    <text evidence="2">The sequence shown here is derived from an EMBL/GenBank/DDBJ whole genome shotgun (WGS) entry which is preliminary data.</text>
</comment>
<feature type="coiled-coil region" evidence="1">
    <location>
        <begin position="513"/>
        <end position="664"/>
    </location>
</feature>
<evidence type="ECO:0000313" key="2">
    <source>
        <dbReference type="EMBL" id="KGG50266.1"/>
    </source>
</evidence>
<dbReference type="EMBL" id="JMKJ01000590">
    <property type="protein sequence ID" value="KGG50266.1"/>
    <property type="molecule type" value="Genomic_DNA"/>
</dbReference>
<evidence type="ECO:0000313" key="3">
    <source>
        <dbReference type="Proteomes" id="UP000029725"/>
    </source>
</evidence>
<evidence type="ECO:0000256" key="1">
    <source>
        <dbReference type="SAM" id="Coils"/>
    </source>
</evidence>
<reference evidence="2 3" key="1">
    <citation type="submission" date="2014-04" db="EMBL/GenBank/DDBJ databases">
        <title>A new species of microsporidia sheds light on the evolution of extreme parasitism.</title>
        <authorList>
            <person name="Haag K.L."/>
            <person name="James T.Y."/>
            <person name="Larsson R."/>
            <person name="Schaer T.M."/>
            <person name="Refardt D."/>
            <person name="Pombert J.-F."/>
            <person name="Ebert D."/>
        </authorList>
    </citation>
    <scope>NUCLEOTIDE SEQUENCE [LARGE SCALE GENOMIC DNA]</scope>
    <source>
        <strain evidence="2 3">UGP3</strain>
        <tissue evidence="2">Spores</tissue>
    </source>
</reference>
<protein>
    <submittedName>
        <fullName evidence="2">Uncharacterized protein</fullName>
    </submittedName>
</protein>
<dbReference type="Proteomes" id="UP000029725">
    <property type="component" value="Unassembled WGS sequence"/>
</dbReference>